<gene>
    <name evidence="1" type="ORF">BCL74_3684</name>
</gene>
<evidence type="ECO:0000313" key="1">
    <source>
        <dbReference type="EMBL" id="RKQ64126.1"/>
    </source>
</evidence>
<name>A0A420W9X9_9PROT</name>
<proteinExistence type="predicted"/>
<feature type="non-terminal residue" evidence="1">
    <location>
        <position position="99"/>
    </location>
</feature>
<accession>A0A420W9X9</accession>
<comment type="caution">
    <text evidence="1">The sequence shown here is derived from an EMBL/GenBank/DDBJ whole genome shotgun (WGS) entry which is preliminary data.</text>
</comment>
<dbReference type="AlphaFoldDB" id="A0A420W9X9"/>
<evidence type="ECO:0000313" key="2">
    <source>
        <dbReference type="Proteomes" id="UP000277424"/>
    </source>
</evidence>
<organism evidence="1 2">
    <name type="scientific">Oceanibaculum indicum</name>
    <dbReference type="NCBI Taxonomy" id="526216"/>
    <lineage>
        <taxon>Bacteria</taxon>
        <taxon>Pseudomonadati</taxon>
        <taxon>Pseudomonadota</taxon>
        <taxon>Alphaproteobacteria</taxon>
        <taxon>Rhodospirillales</taxon>
        <taxon>Oceanibaculaceae</taxon>
        <taxon>Oceanibaculum</taxon>
    </lineage>
</organism>
<dbReference type="EMBL" id="RBIG01000015">
    <property type="protein sequence ID" value="RKQ64126.1"/>
    <property type="molecule type" value="Genomic_DNA"/>
</dbReference>
<dbReference type="RefSeq" id="WP_147431164.1">
    <property type="nucleotide sequence ID" value="NZ_RBIG01000015.1"/>
</dbReference>
<reference evidence="1 2" key="1">
    <citation type="submission" date="2018-10" db="EMBL/GenBank/DDBJ databases">
        <title>Comparative analysis of microorganisms from saline springs in Andes Mountain Range, Colombia.</title>
        <authorList>
            <person name="Rubin E."/>
        </authorList>
    </citation>
    <scope>NUCLEOTIDE SEQUENCE [LARGE SCALE GENOMIC DNA]</scope>
    <source>
        <strain evidence="1 2">USBA 36</strain>
    </source>
</reference>
<protein>
    <submittedName>
        <fullName evidence="1">Uncharacterized protein</fullName>
    </submittedName>
</protein>
<sequence>MDKKIEEPDLLKARLRFIANTSLSASSLRNQGGEGVVKAARTFMGELNLEEAGAAGVEGYPAYLDNSTTKLMASFPEGARNNYGAARKALNIYLFACAR</sequence>
<dbReference type="Proteomes" id="UP000277424">
    <property type="component" value="Unassembled WGS sequence"/>
</dbReference>